<dbReference type="SUPFAM" id="SSF53067">
    <property type="entry name" value="Actin-like ATPase domain"/>
    <property type="match status" value="1"/>
</dbReference>
<keyword evidence="2" id="KW-0067">ATP-binding</keyword>
<dbReference type="InterPro" id="IPR013126">
    <property type="entry name" value="Hsp_70_fam"/>
</dbReference>
<dbReference type="AlphaFoldDB" id="A0A6G4UF72"/>
<evidence type="ECO:0000256" key="2">
    <source>
        <dbReference type="ARBA" id="ARBA00022840"/>
    </source>
</evidence>
<keyword evidence="1" id="KW-0547">Nucleotide-binding</keyword>
<evidence type="ECO:0000256" key="1">
    <source>
        <dbReference type="ARBA" id="ARBA00022741"/>
    </source>
</evidence>
<gene>
    <name evidence="5" type="ORF">G5C51_42115</name>
</gene>
<feature type="non-terminal residue" evidence="5">
    <location>
        <position position="379"/>
    </location>
</feature>
<comment type="caution">
    <text evidence="5">The sequence shown here is derived from an EMBL/GenBank/DDBJ whole genome shotgun (WGS) entry which is preliminary data.</text>
</comment>
<name>A0A6G4UF72_9ACTN</name>
<organism evidence="5 6">
    <name type="scientific">Streptomyces coryli</name>
    <dbReference type="NCBI Taxonomy" id="1128680"/>
    <lineage>
        <taxon>Bacteria</taxon>
        <taxon>Bacillati</taxon>
        <taxon>Actinomycetota</taxon>
        <taxon>Actinomycetes</taxon>
        <taxon>Kitasatosporales</taxon>
        <taxon>Streptomycetaceae</taxon>
        <taxon>Streptomyces</taxon>
    </lineage>
</organism>
<dbReference type="Gene3D" id="3.30.420.40">
    <property type="match status" value="2"/>
</dbReference>
<sequence>GVTEGGVASGGARSLGIDLGRHYGRIGWRGPGGELVTAGPVRLSSPGGRTTDPSGLAGDLRRLSELASEAGADAGGGRGRVAVSLEASGKGELPLRRAAEAAGLSVAHAVPEPVAAALHYGAVAEGAERTVLVCDQGAGALDLTVLAVSGDRTVRVLDTVSHPVGGNAWDAAVARAVLPGADETAAEQLAVARELREALGDRESAAVEHDGPGAGAILHRTDFEEVTAPLRRQAEQAVAAVLGSAAERPGGTVSAVLAAGGLFATPGLARELEERIGLYVRCGEPELAVVDGLVLLESFGVLRVLTGRQAATVPPRRPTASRRPDPEPRPARRPDPEPPTAAERNGTGAVPRQRPEPDAESPASPRASEPVPPPRPEPV</sequence>
<keyword evidence="3" id="KW-0143">Chaperone</keyword>
<evidence type="ECO:0000313" key="6">
    <source>
        <dbReference type="Proteomes" id="UP000481583"/>
    </source>
</evidence>
<accession>A0A6G4UF72</accession>
<dbReference type="PANTHER" id="PTHR42749:SF1">
    <property type="entry name" value="CELL SHAPE-DETERMINING PROTEIN MREB"/>
    <property type="match status" value="1"/>
</dbReference>
<evidence type="ECO:0000256" key="4">
    <source>
        <dbReference type="SAM" id="MobiDB-lite"/>
    </source>
</evidence>
<feature type="compositionally biased region" description="Basic and acidic residues" evidence="4">
    <location>
        <begin position="322"/>
        <end position="336"/>
    </location>
</feature>
<dbReference type="RefSeq" id="WP_165246227.1">
    <property type="nucleotide sequence ID" value="NZ_JAAKZV010000550.1"/>
</dbReference>
<dbReference type="Proteomes" id="UP000481583">
    <property type="component" value="Unassembled WGS sequence"/>
</dbReference>
<protein>
    <submittedName>
        <fullName evidence="5">Hsp70 family protein</fullName>
    </submittedName>
</protein>
<dbReference type="InterPro" id="IPR043129">
    <property type="entry name" value="ATPase_NBD"/>
</dbReference>
<feature type="compositionally biased region" description="Pro residues" evidence="4">
    <location>
        <begin position="370"/>
        <end position="379"/>
    </location>
</feature>
<feature type="non-terminal residue" evidence="5">
    <location>
        <position position="1"/>
    </location>
</feature>
<dbReference type="PANTHER" id="PTHR42749">
    <property type="entry name" value="CELL SHAPE-DETERMINING PROTEIN MREB"/>
    <property type="match status" value="1"/>
</dbReference>
<evidence type="ECO:0000256" key="3">
    <source>
        <dbReference type="ARBA" id="ARBA00023186"/>
    </source>
</evidence>
<dbReference type="Gene3D" id="3.90.640.10">
    <property type="entry name" value="Actin, Chain A, domain 4"/>
    <property type="match status" value="1"/>
</dbReference>
<dbReference type="EMBL" id="JAAKZV010000550">
    <property type="protein sequence ID" value="NGN70462.1"/>
    <property type="molecule type" value="Genomic_DNA"/>
</dbReference>
<reference evidence="5 6" key="1">
    <citation type="submission" date="2020-02" db="EMBL/GenBank/DDBJ databases">
        <title>Whole-genome analyses of novel actinobacteria.</title>
        <authorList>
            <person name="Sahin N."/>
        </authorList>
    </citation>
    <scope>NUCLEOTIDE SEQUENCE [LARGE SCALE GENOMIC DNA]</scope>
    <source>
        <strain evidence="5 6">A7024</strain>
    </source>
</reference>
<keyword evidence="6" id="KW-1185">Reference proteome</keyword>
<evidence type="ECO:0000313" key="5">
    <source>
        <dbReference type="EMBL" id="NGN70462.1"/>
    </source>
</evidence>
<proteinExistence type="predicted"/>
<feature type="region of interest" description="Disordered" evidence="4">
    <location>
        <begin position="310"/>
        <end position="379"/>
    </location>
</feature>
<dbReference type="GO" id="GO:0005524">
    <property type="term" value="F:ATP binding"/>
    <property type="evidence" value="ECO:0007669"/>
    <property type="project" value="UniProtKB-KW"/>
</dbReference>
<dbReference type="GO" id="GO:0140662">
    <property type="term" value="F:ATP-dependent protein folding chaperone"/>
    <property type="evidence" value="ECO:0007669"/>
    <property type="project" value="InterPro"/>
</dbReference>
<dbReference type="Pfam" id="PF00012">
    <property type="entry name" value="HSP70"/>
    <property type="match status" value="1"/>
</dbReference>
<feature type="compositionally biased region" description="Low complexity" evidence="4">
    <location>
        <begin position="360"/>
        <end position="369"/>
    </location>
</feature>